<accession>A0ABT0UT38</accession>
<protein>
    <recommendedName>
        <fullName evidence="4">Helix-turn-helix domain-containing protein</fullName>
    </recommendedName>
</protein>
<sequence length="242" mass="26002">MTTNRTPWHVRAAHKYGQSAVLYAALALSAPGEYALATMAGWSPYVAWLMPAVMSLYAAIGASVAKSQKTVARKAIGTPLEAEARRRSKNATTGALLALLMATAAQITWHVITADAFGPRLWVVVVVSAVPPLVAAHVLHIDPPMELPEEFHEAPAQKPLMVSQEPVSEAVKEVPTGPENAPEMPVLVSYADAAEALDVAPETVRGWANDGRVTKYDGPTAHTRRVDLRECKAWQSRRLAGV</sequence>
<keyword evidence="1" id="KW-0812">Transmembrane</keyword>
<evidence type="ECO:0000256" key="1">
    <source>
        <dbReference type="SAM" id="Phobius"/>
    </source>
</evidence>
<name>A0ABT0UT38_9ACTN</name>
<keyword evidence="1" id="KW-1133">Transmembrane helix</keyword>
<evidence type="ECO:0000313" key="3">
    <source>
        <dbReference type="Proteomes" id="UP001431429"/>
    </source>
</evidence>
<evidence type="ECO:0008006" key="4">
    <source>
        <dbReference type="Google" id="ProtNLM"/>
    </source>
</evidence>
<dbReference type="RefSeq" id="WP_250922088.1">
    <property type="nucleotide sequence ID" value="NZ_JAMQAW010000032.1"/>
</dbReference>
<keyword evidence="1" id="KW-0472">Membrane</keyword>
<dbReference type="Proteomes" id="UP001431429">
    <property type="component" value="Unassembled WGS sequence"/>
</dbReference>
<keyword evidence="3" id="KW-1185">Reference proteome</keyword>
<comment type="caution">
    <text evidence="2">The sequence shown here is derived from an EMBL/GenBank/DDBJ whole genome shotgun (WGS) entry which is preliminary data.</text>
</comment>
<feature type="transmembrane region" description="Helical" evidence="1">
    <location>
        <begin position="91"/>
        <end position="109"/>
    </location>
</feature>
<feature type="transmembrane region" description="Helical" evidence="1">
    <location>
        <begin position="20"/>
        <end position="39"/>
    </location>
</feature>
<dbReference type="EMBL" id="JAMQAW010000032">
    <property type="protein sequence ID" value="MCM2391762.1"/>
    <property type="molecule type" value="Genomic_DNA"/>
</dbReference>
<evidence type="ECO:0000313" key="2">
    <source>
        <dbReference type="EMBL" id="MCM2391762.1"/>
    </source>
</evidence>
<reference evidence="2" key="1">
    <citation type="submission" date="2022-06" db="EMBL/GenBank/DDBJ databases">
        <title>Genome public.</title>
        <authorList>
            <person name="Sun Q."/>
        </authorList>
    </citation>
    <scope>NUCLEOTIDE SEQUENCE</scope>
    <source>
        <strain evidence="2">CWNU-1</strain>
    </source>
</reference>
<proteinExistence type="predicted"/>
<organism evidence="2 3">
    <name type="scientific">Streptomyces albipurpureus</name>
    <dbReference type="NCBI Taxonomy" id="2897419"/>
    <lineage>
        <taxon>Bacteria</taxon>
        <taxon>Bacillati</taxon>
        <taxon>Actinomycetota</taxon>
        <taxon>Actinomycetes</taxon>
        <taxon>Kitasatosporales</taxon>
        <taxon>Streptomycetaceae</taxon>
        <taxon>Streptomyces</taxon>
    </lineage>
</organism>
<gene>
    <name evidence="2" type="ORF">NBG84_26335</name>
</gene>
<feature type="transmembrane region" description="Helical" evidence="1">
    <location>
        <begin position="45"/>
        <end position="65"/>
    </location>
</feature>